<organism evidence="2 3">
    <name type="scientific">Saguinus oedipus</name>
    <name type="common">Cotton-top tamarin</name>
    <name type="synonym">Oedipomidas oedipus</name>
    <dbReference type="NCBI Taxonomy" id="9490"/>
    <lineage>
        <taxon>Eukaryota</taxon>
        <taxon>Metazoa</taxon>
        <taxon>Chordata</taxon>
        <taxon>Craniata</taxon>
        <taxon>Vertebrata</taxon>
        <taxon>Euteleostomi</taxon>
        <taxon>Mammalia</taxon>
        <taxon>Eutheria</taxon>
        <taxon>Euarchontoglires</taxon>
        <taxon>Primates</taxon>
        <taxon>Haplorrhini</taxon>
        <taxon>Platyrrhini</taxon>
        <taxon>Cebidae</taxon>
        <taxon>Callitrichinae</taxon>
        <taxon>Saguinus</taxon>
    </lineage>
</organism>
<dbReference type="Proteomes" id="UP001266305">
    <property type="component" value="Unassembled WGS sequence"/>
</dbReference>
<feature type="compositionally biased region" description="Basic and acidic residues" evidence="1">
    <location>
        <begin position="31"/>
        <end position="51"/>
    </location>
</feature>
<sequence>MSGLGGKGASKTAGQSPAQGEPPRPRGRRPGQSEREGGVRGGDRGGPEEPRAASAPPSAAQPPWIDRHLALLAETLTLASRLLPCLPRTHPVNVGTW</sequence>
<dbReference type="EMBL" id="JASSZA010000003">
    <property type="protein sequence ID" value="KAK2115210.1"/>
    <property type="molecule type" value="Genomic_DNA"/>
</dbReference>
<evidence type="ECO:0000313" key="3">
    <source>
        <dbReference type="Proteomes" id="UP001266305"/>
    </source>
</evidence>
<reference evidence="2 3" key="1">
    <citation type="submission" date="2023-05" db="EMBL/GenBank/DDBJ databases">
        <title>B98-5 Cell Line De Novo Hybrid Assembly: An Optical Mapping Approach.</title>
        <authorList>
            <person name="Kananen K."/>
            <person name="Auerbach J.A."/>
            <person name="Kautto E."/>
            <person name="Blachly J.S."/>
        </authorList>
    </citation>
    <scope>NUCLEOTIDE SEQUENCE [LARGE SCALE GENOMIC DNA]</scope>
    <source>
        <strain evidence="2">B95-8</strain>
        <tissue evidence="2">Cell line</tissue>
    </source>
</reference>
<feature type="region of interest" description="Disordered" evidence="1">
    <location>
        <begin position="1"/>
        <end position="62"/>
    </location>
</feature>
<gene>
    <name evidence="2" type="ORF">P7K49_005836</name>
</gene>
<accession>A0ABQ9W196</accession>
<keyword evidence="3" id="KW-1185">Reference proteome</keyword>
<protein>
    <submittedName>
        <fullName evidence="2">Uncharacterized protein</fullName>
    </submittedName>
</protein>
<feature type="compositionally biased region" description="Low complexity" evidence="1">
    <location>
        <begin position="52"/>
        <end position="62"/>
    </location>
</feature>
<name>A0ABQ9W196_SAGOE</name>
<evidence type="ECO:0000256" key="1">
    <source>
        <dbReference type="SAM" id="MobiDB-lite"/>
    </source>
</evidence>
<evidence type="ECO:0000313" key="2">
    <source>
        <dbReference type="EMBL" id="KAK2115210.1"/>
    </source>
</evidence>
<comment type="caution">
    <text evidence="2">The sequence shown here is derived from an EMBL/GenBank/DDBJ whole genome shotgun (WGS) entry which is preliminary data.</text>
</comment>
<proteinExistence type="predicted"/>